<feature type="transmembrane region" description="Helical" evidence="16">
    <location>
        <begin position="93"/>
        <end position="114"/>
    </location>
</feature>
<evidence type="ECO:0000259" key="17">
    <source>
        <dbReference type="PROSITE" id="PS50125"/>
    </source>
</evidence>
<keyword evidence="5 16" id="KW-0812">Transmembrane</keyword>
<dbReference type="GO" id="GO:0005524">
    <property type="term" value="F:ATP binding"/>
    <property type="evidence" value="ECO:0007669"/>
    <property type="project" value="UniProtKB-KW"/>
</dbReference>
<feature type="transmembrane region" description="Helical" evidence="16">
    <location>
        <begin position="120"/>
        <end position="146"/>
    </location>
</feature>
<dbReference type="InterPro" id="IPR001054">
    <property type="entry name" value="A/G_cyclase"/>
</dbReference>
<dbReference type="Pfam" id="PF16214">
    <property type="entry name" value="AC_N"/>
    <property type="match status" value="1"/>
</dbReference>
<evidence type="ECO:0000256" key="8">
    <source>
        <dbReference type="ARBA" id="ARBA00022840"/>
    </source>
</evidence>
<dbReference type="InterPro" id="IPR029787">
    <property type="entry name" value="Nucleotide_cyclase"/>
</dbReference>
<feature type="transmembrane region" description="Helical" evidence="16">
    <location>
        <begin position="67"/>
        <end position="86"/>
    </location>
</feature>
<evidence type="ECO:0000256" key="10">
    <source>
        <dbReference type="ARBA" id="ARBA00022989"/>
    </source>
</evidence>
<keyword evidence="12 16" id="KW-0472">Membrane</keyword>
<keyword evidence="10 16" id="KW-1133">Transmembrane helix</keyword>
<feature type="region of interest" description="Disordered" evidence="15">
    <location>
        <begin position="1"/>
        <end position="52"/>
    </location>
</feature>
<evidence type="ECO:0000256" key="1">
    <source>
        <dbReference type="ARBA" id="ARBA00001593"/>
    </source>
</evidence>
<feature type="transmembrane region" description="Helical" evidence="16">
    <location>
        <begin position="544"/>
        <end position="564"/>
    </location>
</feature>
<evidence type="ECO:0000256" key="5">
    <source>
        <dbReference type="ARBA" id="ARBA00022692"/>
    </source>
</evidence>
<dbReference type="CDD" id="cd07302">
    <property type="entry name" value="CHD"/>
    <property type="match status" value="2"/>
</dbReference>
<name>A0A5E4QCP5_9NEOP</name>
<keyword evidence="13 14" id="KW-0456">Lyase</keyword>
<evidence type="ECO:0000256" key="12">
    <source>
        <dbReference type="ARBA" id="ARBA00023136"/>
    </source>
</evidence>
<protein>
    <recommendedName>
        <fullName evidence="4">adenylate cyclase</fullName>
        <ecNumber evidence="4">4.6.1.1</ecNumber>
    </recommendedName>
</protein>
<evidence type="ECO:0000256" key="4">
    <source>
        <dbReference type="ARBA" id="ARBA00012201"/>
    </source>
</evidence>
<dbReference type="GO" id="GO:0046872">
    <property type="term" value="F:metal ion binding"/>
    <property type="evidence" value="ECO:0007669"/>
    <property type="project" value="UniProtKB-KW"/>
</dbReference>
<evidence type="ECO:0000313" key="19">
    <source>
        <dbReference type="Proteomes" id="UP000324832"/>
    </source>
</evidence>
<dbReference type="Gene3D" id="3.30.70.1230">
    <property type="entry name" value="Nucleotide cyclase"/>
    <property type="match status" value="4"/>
</dbReference>
<comment type="catalytic activity">
    <reaction evidence="1">
        <text>ATP = 3',5'-cyclic AMP + diphosphate</text>
        <dbReference type="Rhea" id="RHEA:15389"/>
        <dbReference type="ChEBI" id="CHEBI:30616"/>
        <dbReference type="ChEBI" id="CHEBI:33019"/>
        <dbReference type="ChEBI" id="CHEBI:58165"/>
        <dbReference type="EC" id="4.6.1.1"/>
    </reaction>
</comment>
<dbReference type="PROSITE" id="PS00452">
    <property type="entry name" value="GUANYLATE_CYCLASE_1"/>
    <property type="match status" value="2"/>
</dbReference>
<dbReference type="GO" id="GO:0004016">
    <property type="term" value="F:adenylate cyclase activity"/>
    <property type="evidence" value="ECO:0007669"/>
    <property type="project" value="UniProtKB-EC"/>
</dbReference>
<feature type="compositionally biased region" description="Basic and acidic residues" evidence="15">
    <location>
        <begin position="1005"/>
        <end position="1015"/>
    </location>
</feature>
<sequence length="1023" mass="116028">MKITTSGRVGQNAMDERQPGDGASSHVPEDQLRVSDDDGSTNSTRNSVDPFRAENDPVAEATDVYKIAWTAAFSLLNCMICLLGAWRCFANNYLHWAAAATWILLIAQGIGFHAPENQVWYMLFIIFVPYAMLPLSLGWCIVIGLLSSLSHVLATAVDIKDIMNANPKASCGLRLLLANALLYSAVNFSGMYAKYLADWGQRKAFLETHRSMVTRQRTKRESDRQWKLFQSVIPDFLAKEISSHVSKVKGEFQEQQFNNLYIQRHENVSILYADIKGFTEKSEIMSSGQENQCLRIKLLGDCYFCVDLDMRIGIHSGTVLCGVLGLLKWQFDLWSHDVTLANHMESGGLPGRVHISASTLECLNGAFEVEAGEGQSRDPYLKELNINTYLIKSTEQPRRTRNRSKIIGTGVIRYRQQNRREDVEQYHENVEISSLSEEDDIINHSIEVSSNRKMRVEQMQPWSLHFRRGSLDARFRQLDEKTFKSNVMCCLVLWLFIVAVQYTIHYNTTKLYICPPSFPHLGDESESESPDSEERQGECYRPEYVVFTWILCLVALTSILKLYYLIKTCLAIASVAFYSVLLQLPFYVQMMILMLMFLIIVVYHARLVEVTSRLDFLWNLQAETDLREMKETQRMNRYLLKHILPDHAVNHFLCKDRCPDELYSQWRDEVGVMFAGIPNFHEFYSEQKAVDCMRLLNEIIFDFDKLLMQPRFKSIEKIKTIGATYMAASGLNPDHKASISCGPLVGGVIGARKPVYDIWGNTVNEASRMESTGAMDRIQVTKYTKQILERCGYGVEARGAVAVKGKGRMETWWVTRARIARVSANNAAPAARSLVSLVYSMLQARRRIYTHPLDTQPGSDVEGAGTNADVVRRRATRAFSGRLPNLRRAHTRHEHTTSNGNDVELAIRPHSGSMVARRPDMAPSMLGSISAPHTPTIPHVFPDKMFTTAKLGLGARLKAASFSYRTRPTRLPKPDDKGLSNGAPGSFRFRSVTTGSFFRARNKERRKELNERENGDAPITTRM</sequence>
<evidence type="ECO:0000256" key="14">
    <source>
        <dbReference type="RuleBase" id="RU000405"/>
    </source>
</evidence>
<feature type="transmembrane region" description="Helical" evidence="16">
    <location>
        <begin position="576"/>
        <end position="603"/>
    </location>
</feature>
<comment type="similarity">
    <text evidence="14">Belongs to the adenylyl cyclase class-4/guanylyl cyclase family.</text>
</comment>
<evidence type="ECO:0000256" key="7">
    <source>
        <dbReference type="ARBA" id="ARBA00022741"/>
    </source>
</evidence>
<dbReference type="InterPro" id="IPR032628">
    <property type="entry name" value="AC_N"/>
</dbReference>
<evidence type="ECO:0000256" key="13">
    <source>
        <dbReference type="ARBA" id="ARBA00023239"/>
    </source>
</evidence>
<keyword evidence="8" id="KW-0067">ATP-binding</keyword>
<evidence type="ECO:0000256" key="2">
    <source>
        <dbReference type="ARBA" id="ARBA00001946"/>
    </source>
</evidence>
<dbReference type="GO" id="GO:0035556">
    <property type="term" value="P:intracellular signal transduction"/>
    <property type="evidence" value="ECO:0007669"/>
    <property type="project" value="InterPro"/>
</dbReference>
<evidence type="ECO:0000256" key="6">
    <source>
        <dbReference type="ARBA" id="ARBA00022723"/>
    </source>
</evidence>
<feature type="region of interest" description="Disordered" evidence="15">
    <location>
        <begin position="964"/>
        <end position="986"/>
    </location>
</feature>
<evidence type="ECO:0000256" key="15">
    <source>
        <dbReference type="SAM" id="MobiDB-lite"/>
    </source>
</evidence>
<evidence type="ECO:0000256" key="16">
    <source>
        <dbReference type="SAM" id="Phobius"/>
    </source>
</evidence>
<comment type="cofactor">
    <cofactor evidence="2">
        <name>Mg(2+)</name>
        <dbReference type="ChEBI" id="CHEBI:18420"/>
    </cofactor>
</comment>
<dbReference type="PANTHER" id="PTHR45627:SF1">
    <property type="entry name" value="ADENYLATE CYCLASE TYPE 8"/>
    <property type="match status" value="1"/>
</dbReference>
<dbReference type="GO" id="GO:0007189">
    <property type="term" value="P:adenylate cyclase-activating G protein-coupled receptor signaling pathway"/>
    <property type="evidence" value="ECO:0007669"/>
    <property type="project" value="TreeGrafter"/>
</dbReference>
<reference evidence="18 19" key="1">
    <citation type="submission" date="2017-07" db="EMBL/GenBank/DDBJ databases">
        <authorList>
            <person name="Talla V."/>
            <person name="Backstrom N."/>
        </authorList>
    </citation>
    <scope>NUCLEOTIDE SEQUENCE [LARGE SCALE GENOMIC DNA]</scope>
</reference>
<accession>A0A5E4QCP5</accession>
<keyword evidence="11" id="KW-0115">cAMP biosynthesis</keyword>
<evidence type="ECO:0000313" key="18">
    <source>
        <dbReference type="EMBL" id="VVC96072.1"/>
    </source>
</evidence>
<dbReference type="EMBL" id="FZQP02002548">
    <property type="protein sequence ID" value="VVC96072.1"/>
    <property type="molecule type" value="Genomic_DNA"/>
</dbReference>
<dbReference type="GO" id="GO:0005886">
    <property type="term" value="C:plasma membrane"/>
    <property type="evidence" value="ECO:0007669"/>
    <property type="project" value="InterPro"/>
</dbReference>
<dbReference type="Pfam" id="PF00211">
    <property type="entry name" value="Guanylate_cyc"/>
    <property type="match status" value="3"/>
</dbReference>
<feature type="domain" description="Guanylate cyclase" evidence="17">
    <location>
        <begin position="671"/>
        <end position="770"/>
    </location>
</feature>
<keyword evidence="6" id="KW-0479">Metal-binding</keyword>
<dbReference type="PROSITE" id="PS50125">
    <property type="entry name" value="GUANYLATE_CYCLASE_2"/>
    <property type="match status" value="2"/>
</dbReference>
<dbReference type="SUPFAM" id="SSF55073">
    <property type="entry name" value="Nucleotide cyclase"/>
    <property type="match status" value="2"/>
</dbReference>
<dbReference type="Pfam" id="PF06327">
    <property type="entry name" value="Adcy_cons_dom"/>
    <property type="match status" value="1"/>
</dbReference>
<evidence type="ECO:0000256" key="3">
    <source>
        <dbReference type="ARBA" id="ARBA00004141"/>
    </source>
</evidence>
<dbReference type="AlphaFoldDB" id="A0A5E4QCP5"/>
<proteinExistence type="inferred from homology"/>
<evidence type="ECO:0000256" key="11">
    <source>
        <dbReference type="ARBA" id="ARBA00022998"/>
    </source>
</evidence>
<evidence type="ECO:0000256" key="9">
    <source>
        <dbReference type="ARBA" id="ARBA00022842"/>
    </source>
</evidence>
<dbReference type="Proteomes" id="UP000324832">
    <property type="component" value="Unassembled WGS sequence"/>
</dbReference>
<dbReference type="SMART" id="SM00044">
    <property type="entry name" value="CYCc"/>
    <property type="match status" value="2"/>
</dbReference>
<keyword evidence="7" id="KW-0547">Nucleotide-binding</keyword>
<dbReference type="InterPro" id="IPR009398">
    <property type="entry name" value="Adcy_conserved_dom"/>
</dbReference>
<dbReference type="EC" id="4.6.1.1" evidence="4"/>
<dbReference type="InterPro" id="IPR018297">
    <property type="entry name" value="A/G_cyclase_CS"/>
</dbReference>
<gene>
    <name evidence="18" type="ORF">LSINAPIS_LOCUS7643</name>
</gene>
<keyword evidence="19" id="KW-1185">Reference proteome</keyword>
<feature type="domain" description="Guanylate cyclase" evidence="17">
    <location>
        <begin position="308"/>
        <end position="345"/>
    </location>
</feature>
<keyword evidence="9" id="KW-0460">Magnesium</keyword>
<dbReference type="GO" id="GO:0006171">
    <property type="term" value="P:cAMP biosynthetic process"/>
    <property type="evidence" value="ECO:0007669"/>
    <property type="project" value="UniProtKB-KW"/>
</dbReference>
<organism evidence="18 19">
    <name type="scientific">Leptidea sinapis</name>
    <dbReference type="NCBI Taxonomy" id="189913"/>
    <lineage>
        <taxon>Eukaryota</taxon>
        <taxon>Metazoa</taxon>
        <taxon>Ecdysozoa</taxon>
        <taxon>Arthropoda</taxon>
        <taxon>Hexapoda</taxon>
        <taxon>Insecta</taxon>
        <taxon>Pterygota</taxon>
        <taxon>Neoptera</taxon>
        <taxon>Endopterygota</taxon>
        <taxon>Lepidoptera</taxon>
        <taxon>Glossata</taxon>
        <taxon>Ditrysia</taxon>
        <taxon>Papilionoidea</taxon>
        <taxon>Pieridae</taxon>
        <taxon>Dismorphiinae</taxon>
        <taxon>Leptidea</taxon>
    </lineage>
</organism>
<feature type="compositionally biased region" description="Basic and acidic residues" evidence="15">
    <location>
        <begin position="27"/>
        <end position="36"/>
    </location>
</feature>
<comment type="subcellular location">
    <subcellularLocation>
        <location evidence="3">Membrane</location>
        <topology evidence="3">Multi-pass membrane protein</topology>
    </subcellularLocation>
</comment>
<dbReference type="PANTHER" id="PTHR45627">
    <property type="entry name" value="ADENYLATE CYCLASE TYPE 1"/>
    <property type="match status" value="1"/>
</dbReference>
<feature type="transmembrane region" description="Helical" evidence="16">
    <location>
        <begin position="485"/>
        <end position="504"/>
    </location>
</feature>
<feature type="region of interest" description="Disordered" evidence="15">
    <location>
        <begin position="1002"/>
        <end position="1023"/>
    </location>
</feature>